<feature type="region of interest" description="Disordered" evidence="1">
    <location>
        <begin position="211"/>
        <end position="247"/>
    </location>
</feature>
<evidence type="ECO:0000256" key="1">
    <source>
        <dbReference type="SAM" id="MobiDB-lite"/>
    </source>
</evidence>
<feature type="compositionally biased region" description="Basic and acidic residues" evidence="1">
    <location>
        <begin position="379"/>
        <end position="392"/>
    </location>
</feature>
<dbReference type="OrthoDB" id="6629001at2759"/>
<keyword evidence="2" id="KW-0472">Membrane</keyword>
<feature type="compositionally biased region" description="Polar residues" evidence="1">
    <location>
        <begin position="412"/>
        <end position="421"/>
    </location>
</feature>
<reference evidence="3 4" key="1">
    <citation type="submission" date="2020-02" db="EMBL/GenBank/DDBJ databases">
        <authorList>
            <person name="Ferguson B K."/>
        </authorList>
    </citation>
    <scope>NUCLEOTIDE SEQUENCE [LARGE SCALE GENOMIC DNA]</scope>
</reference>
<organism evidence="3 4">
    <name type="scientific">Nesidiocoris tenuis</name>
    <dbReference type="NCBI Taxonomy" id="355587"/>
    <lineage>
        <taxon>Eukaryota</taxon>
        <taxon>Metazoa</taxon>
        <taxon>Ecdysozoa</taxon>
        <taxon>Arthropoda</taxon>
        <taxon>Hexapoda</taxon>
        <taxon>Insecta</taxon>
        <taxon>Pterygota</taxon>
        <taxon>Neoptera</taxon>
        <taxon>Paraneoptera</taxon>
        <taxon>Hemiptera</taxon>
        <taxon>Heteroptera</taxon>
        <taxon>Panheteroptera</taxon>
        <taxon>Cimicomorpha</taxon>
        <taxon>Miridae</taxon>
        <taxon>Dicyphina</taxon>
        <taxon>Nesidiocoris</taxon>
    </lineage>
</organism>
<keyword evidence="2" id="KW-0812">Transmembrane</keyword>
<feature type="compositionally biased region" description="Basic and acidic residues" evidence="1">
    <location>
        <begin position="304"/>
        <end position="340"/>
    </location>
</feature>
<feature type="transmembrane region" description="Helical" evidence="2">
    <location>
        <begin position="85"/>
        <end position="107"/>
    </location>
</feature>
<accession>A0A6H5H4M8</accession>
<evidence type="ECO:0000256" key="2">
    <source>
        <dbReference type="SAM" id="Phobius"/>
    </source>
</evidence>
<dbReference type="Proteomes" id="UP000479000">
    <property type="component" value="Unassembled WGS sequence"/>
</dbReference>
<keyword evidence="2" id="KW-1133">Transmembrane helix</keyword>
<feature type="compositionally biased region" description="Basic and acidic residues" evidence="1">
    <location>
        <begin position="428"/>
        <end position="439"/>
    </location>
</feature>
<proteinExistence type="predicted"/>
<feature type="transmembrane region" description="Helical" evidence="2">
    <location>
        <begin position="127"/>
        <end position="157"/>
    </location>
</feature>
<feature type="transmembrane region" description="Helical" evidence="2">
    <location>
        <begin position="21"/>
        <end position="42"/>
    </location>
</feature>
<dbReference type="PROSITE" id="PS51257">
    <property type="entry name" value="PROKAR_LIPOPROTEIN"/>
    <property type="match status" value="1"/>
</dbReference>
<protein>
    <submittedName>
        <fullName evidence="3">Uncharacterized protein</fullName>
    </submittedName>
</protein>
<feature type="region of interest" description="Disordered" evidence="1">
    <location>
        <begin position="304"/>
        <end position="439"/>
    </location>
</feature>
<gene>
    <name evidence="3" type="ORF">NTEN_LOCUS13866</name>
</gene>
<dbReference type="AlphaFoldDB" id="A0A6H5H4M8"/>
<evidence type="ECO:0000313" key="4">
    <source>
        <dbReference type="Proteomes" id="UP000479000"/>
    </source>
</evidence>
<keyword evidence="4" id="KW-1185">Reference proteome</keyword>
<sequence length="439" mass="49411">MRPLHRTASIIAGFYTLLQSILYSVITIYGCSVYTCLAAVPFDAANPKNKVSDLLYLAYFKGSCRVPAGEVIFPGESTAAERTYLVLIVYGIASAIWIPTSTLLVVADFIKFVGSTVGPRPADFDGISVIPSCIMVGFFTRGIILWIINIILFGVVIQASRDVKKTFSTSEFIRGSAPRGIQKQLEKEAESKIDEPIRWVRVRDEVVLPRLDTNLSNPPPTLPQNPREHRTNQFSSPQSPIGEDAPSPLVKRRASFRRTGSSPVFDVLGAPTGETFPFPQDPNRRYVVNNPPASRFHEIEAAEMSREERARDMEREREEARKRDRDMAIAREIERERQDQEFQMQRARAPTAPEEEGDALSGTRPWMYVKPSDLNLTPKYDKTMRPRPEAPPKPEVPPPDYNGAPNEGRSRWNPQNLSRGPSNAADRGLPHFAERKDRY</sequence>
<dbReference type="EMBL" id="CADCXU010020499">
    <property type="protein sequence ID" value="CAB0008620.1"/>
    <property type="molecule type" value="Genomic_DNA"/>
</dbReference>
<name>A0A6H5H4M8_9HEMI</name>
<evidence type="ECO:0000313" key="3">
    <source>
        <dbReference type="EMBL" id="CAB0008620.1"/>
    </source>
</evidence>